<evidence type="ECO:0000256" key="2">
    <source>
        <dbReference type="SAM" id="MobiDB-lite"/>
    </source>
</evidence>
<dbReference type="InterPro" id="IPR013762">
    <property type="entry name" value="Integrase-like_cat_sf"/>
</dbReference>
<dbReference type="AlphaFoldDB" id="A0A2M8J3X6"/>
<evidence type="ECO:0000313" key="5">
    <source>
        <dbReference type="Proteomes" id="UP000231553"/>
    </source>
</evidence>
<dbReference type="Gene3D" id="1.10.443.10">
    <property type="entry name" value="Intergrase catalytic core"/>
    <property type="match status" value="1"/>
</dbReference>
<comment type="caution">
    <text evidence="4">The sequence shown here is derived from an EMBL/GenBank/DDBJ whole genome shotgun (WGS) entry which is preliminary data.</text>
</comment>
<dbReference type="InterPro" id="IPR002104">
    <property type="entry name" value="Integrase_catalytic"/>
</dbReference>
<sequence>MSSGSAAGRPEIQSRHCPPRSHSTSRRRDTSPEITNRNFDSDQLFPANPSHRGSIPTRTESQEMRDILANEIEATIRRETADRCATRHLLEAADLTEQSKAMLAGELQICLETAFDLYIEARSVGYRPGIRRPDATRGEHWRRTSGANTQSAKRAWTRALGNPFFSDIEREDVILALEKIRNLPKGHGKRPNSAAENGDRTSPDRIGVTTFLRIGRTARQVGDFLVELNLEDANPFDICSWSTAEEACLRQQERPSETREWSEAVESYLSSPIFKGDMRDTGDPLFWIPLLMRFGGLRLDEAVHLTIRDLQYRDGMPVICIDRYGKTPAARREIPVTRRLQDLGLVDLFELRRDQKETLLFPQLAEGRPGSGSTRFRKDFIRYCETHGIDASALHAHDFRRALHHTLLEQECPDPVVRSAMGQMPRDTSGKFLDDNRLQTVQQALSEAGAGLPDIVGPNR</sequence>
<dbReference type="GO" id="GO:0003677">
    <property type="term" value="F:DNA binding"/>
    <property type="evidence" value="ECO:0007669"/>
    <property type="project" value="InterPro"/>
</dbReference>
<protein>
    <recommendedName>
        <fullName evidence="3">Tyr recombinase domain-containing protein</fullName>
    </recommendedName>
</protein>
<feature type="region of interest" description="Disordered" evidence="2">
    <location>
        <begin position="1"/>
        <end position="62"/>
    </location>
</feature>
<dbReference type="Pfam" id="PF00589">
    <property type="entry name" value="Phage_integrase"/>
    <property type="match status" value="1"/>
</dbReference>
<dbReference type="OrthoDB" id="7222937at2"/>
<proteinExistence type="predicted"/>
<evidence type="ECO:0000256" key="1">
    <source>
        <dbReference type="ARBA" id="ARBA00023172"/>
    </source>
</evidence>
<organism evidence="4 5">
    <name type="scientific">Pseudooceanicola lipolyticus</name>
    <dbReference type="NCBI Taxonomy" id="2029104"/>
    <lineage>
        <taxon>Bacteria</taxon>
        <taxon>Pseudomonadati</taxon>
        <taxon>Pseudomonadota</taxon>
        <taxon>Alphaproteobacteria</taxon>
        <taxon>Rhodobacterales</taxon>
        <taxon>Paracoccaceae</taxon>
        <taxon>Pseudooceanicola</taxon>
    </lineage>
</organism>
<keyword evidence="5" id="KW-1185">Reference proteome</keyword>
<evidence type="ECO:0000313" key="4">
    <source>
        <dbReference type="EMBL" id="PJE37479.1"/>
    </source>
</evidence>
<dbReference type="Proteomes" id="UP000231553">
    <property type="component" value="Unassembled WGS sequence"/>
</dbReference>
<dbReference type="SUPFAM" id="SSF56349">
    <property type="entry name" value="DNA breaking-rejoining enzymes"/>
    <property type="match status" value="1"/>
</dbReference>
<dbReference type="GO" id="GO:0015074">
    <property type="term" value="P:DNA integration"/>
    <property type="evidence" value="ECO:0007669"/>
    <property type="project" value="InterPro"/>
</dbReference>
<evidence type="ECO:0000259" key="3">
    <source>
        <dbReference type="Pfam" id="PF00589"/>
    </source>
</evidence>
<dbReference type="InterPro" id="IPR011010">
    <property type="entry name" value="DNA_brk_join_enz"/>
</dbReference>
<name>A0A2M8J3X6_9RHOB</name>
<gene>
    <name evidence="4" type="ORF">CVM52_06860</name>
</gene>
<dbReference type="EMBL" id="PGTB01000014">
    <property type="protein sequence ID" value="PJE37479.1"/>
    <property type="molecule type" value="Genomic_DNA"/>
</dbReference>
<keyword evidence="1" id="KW-0233">DNA recombination</keyword>
<reference evidence="4 5" key="1">
    <citation type="journal article" date="2018" name="Int. J. Syst. Evol. Microbiol.">
        <title>Pseudooceanicola lipolyticus sp. nov., a marine alphaproteobacterium, reclassification of Oceanicola flagellatus as Pseudooceanicola flagellatus comb. nov. and emended description of the genus Pseudooceanicola.</title>
        <authorList>
            <person name="Huang M.-M."/>
            <person name="Guo L.-L."/>
            <person name="Wu Y.-H."/>
            <person name="Lai Q.-L."/>
            <person name="Shao Z.-Z."/>
            <person name="Wang C.-S."/>
            <person name="Wu M."/>
            <person name="Xu X.-W."/>
        </authorList>
    </citation>
    <scope>NUCLEOTIDE SEQUENCE [LARGE SCALE GENOMIC DNA]</scope>
    <source>
        <strain evidence="4 5">157</strain>
    </source>
</reference>
<accession>A0A2M8J3X6</accession>
<dbReference type="GO" id="GO:0006310">
    <property type="term" value="P:DNA recombination"/>
    <property type="evidence" value="ECO:0007669"/>
    <property type="project" value="UniProtKB-KW"/>
</dbReference>
<feature type="domain" description="Tyr recombinase" evidence="3">
    <location>
        <begin position="291"/>
        <end position="422"/>
    </location>
</feature>